<evidence type="ECO:0000256" key="1">
    <source>
        <dbReference type="SAM" id="Phobius"/>
    </source>
</evidence>
<keyword evidence="1" id="KW-0812">Transmembrane</keyword>
<organism evidence="2 3">
    <name type="scientific">Arthrobacter psychrolactophilus</name>
    <dbReference type="NCBI Taxonomy" id="92442"/>
    <lineage>
        <taxon>Bacteria</taxon>
        <taxon>Bacillati</taxon>
        <taxon>Actinomycetota</taxon>
        <taxon>Actinomycetes</taxon>
        <taxon>Micrococcales</taxon>
        <taxon>Micrococcaceae</taxon>
        <taxon>Arthrobacter</taxon>
    </lineage>
</organism>
<evidence type="ECO:0000313" key="2">
    <source>
        <dbReference type="EMBL" id="PYI39601.1"/>
    </source>
</evidence>
<dbReference type="Proteomes" id="UP000247980">
    <property type="component" value="Unassembled WGS sequence"/>
</dbReference>
<keyword evidence="3" id="KW-1185">Reference proteome</keyword>
<keyword evidence="1" id="KW-1133">Transmembrane helix</keyword>
<keyword evidence="1" id="KW-0472">Membrane</keyword>
<comment type="caution">
    <text evidence="2">The sequence shown here is derived from an EMBL/GenBank/DDBJ whole genome shotgun (WGS) entry which is preliminary data.</text>
</comment>
<dbReference type="RefSeq" id="WP_110483775.1">
    <property type="nucleotide sequence ID" value="NZ_QJVC01000002.1"/>
</dbReference>
<evidence type="ECO:0000313" key="3">
    <source>
        <dbReference type="Proteomes" id="UP000247980"/>
    </source>
</evidence>
<feature type="transmembrane region" description="Helical" evidence="1">
    <location>
        <begin position="40"/>
        <end position="62"/>
    </location>
</feature>
<proteinExistence type="predicted"/>
<name>A0A2V5IUE0_9MICC</name>
<reference evidence="2 3" key="1">
    <citation type="submission" date="2018-05" db="EMBL/GenBank/DDBJ databases">
        <title>Genetic diversity of glacier-inhabiting Cryobacterium bacteria in China and description of Cryobacterium mengkeensis sp. nov. and Arthrobacter glacialis sp. nov.</title>
        <authorList>
            <person name="Liu Q."/>
            <person name="Xin Y.-H."/>
        </authorList>
    </citation>
    <scope>NUCLEOTIDE SEQUENCE [LARGE SCALE GENOMIC DNA]</scope>
    <source>
        <strain evidence="2 3">B7</strain>
    </source>
</reference>
<sequence>MTKKRFTPGLKLMIIGGLVMLAGLAGIIGTPLVPGSSDNLALVLVLLLILVGGAVVCLIGAAMRMIHLFRTTGFLGIKAEQPK</sequence>
<feature type="transmembrane region" description="Helical" evidence="1">
    <location>
        <begin position="12"/>
        <end position="34"/>
    </location>
</feature>
<accession>A0A2V5IUE0</accession>
<protein>
    <submittedName>
        <fullName evidence="2">Uncharacterized protein</fullName>
    </submittedName>
</protein>
<dbReference type="AlphaFoldDB" id="A0A2V5IUE0"/>
<dbReference type="EMBL" id="QJVC01000002">
    <property type="protein sequence ID" value="PYI39601.1"/>
    <property type="molecule type" value="Genomic_DNA"/>
</dbReference>
<gene>
    <name evidence="2" type="ORF">CVS30_02635</name>
</gene>